<dbReference type="PANTHER" id="PTHR30461">
    <property type="entry name" value="DNA-INVERTASE FROM LAMBDOID PROPHAGE"/>
    <property type="match status" value="1"/>
</dbReference>
<dbReference type="InterPro" id="IPR006120">
    <property type="entry name" value="Resolvase_HTH_dom"/>
</dbReference>
<evidence type="ECO:0000256" key="5">
    <source>
        <dbReference type="PROSITE-ProRule" id="PRU10137"/>
    </source>
</evidence>
<name>A0ABS3M3T3_9BACT</name>
<dbReference type="EMBL" id="JAERMS010000006">
    <property type="protein sequence ID" value="MBO1362835.1"/>
    <property type="molecule type" value="Genomic_DNA"/>
</dbReference>
<evidence type="ECO:0000256" key="4">
    <source>
        <dbReference type="ARBA" id="ARBA00023172"/>
    </source>
</evidence>
<dbReference type="PROSITE" id="PS51736">
    <property type="entry name" value="RECOMBINASES_3"/>
    <property type="match status" value="1"/>
</dbReference>
<proteinExistence type="inferred from homology"/>
<keyword evidence="2" id="KW-0229">DNA integration</keyword>
<keyword evidence="4" id="KW-0233">DNA recombination</keyword>
<protein>
    <submittedName>
        <fullName evidence="7">Recombinase family protein</fullName>
    </submittedName>
</protein>
<reference evidence="7 8" key="1">
    <citation type="submission" date="2021-01" db="EMBL/GenBank/DDBJ databases">
        <title>Prevotella A2931 sp. nov.</title>
        <authorList>
            <person name="Buhl M."/>
            <person name="Oberhettinger P."/>
        </authorList>
    </citation>
    <scope>NUCLEOTIDE SEQUENCE [LARGE SCALE GENOMIC DNA]</scope>
    <source>
        <strain evidence="7 8">A2931</strain>
    </source>
</reference>
<dbReference type="RefSeq" id="WP_107580990.1">
    <property type="nucleotide sequence ID" value="NZ_JAERMS010000006.1"/>
</dbReference>
<feature type="domain" description="Resolvase/invertase-type recombinase catalytic" evidence="6">
    <location>
        <begin position="2"/>
        <end position="134"/>
    </location>
</feature>
<evidence type="ECO:0000256" key="3">
    <source>
        <dbReference type="ARBA" id="ARBA00023125"/>
    </source>
</evidence>
<dbReference type="Gene3D" id="1.10.10.60">
    <property type="entry name" value="Homeodomain-like"/>
    <property type="match status" value="1"/>
</dbReference>
<sequence length="190" mass="21707">MANIGYARVSSREQHLDMQLMALRAKGCQTIFQEQVSGIRQRPELEKCLSFLREGDTLVVYKFDRLGRSLKNLLEIFEDLRNRDIALVSIQDGIDGSSTTRKLMMTLMTALAEFERSVIAERCSAGRKEAKLKGKKFGRTPGIDRYKIEAVSGLYKQGMSITSIMQQLGIKSKSTIYRYLQMKDIKLNRK</sequence>
<dbReference type="SUPFAM" id="SSF53041">
    <property type="entry name" value="Resolvase-like"/>
    <property type="match status" value="1"/>
</dbReference>
<dbReference type="Proteomes" id="UP000664265">
    <property type="component" value="Unassembled WGS sequence"/>
</dbReference>
<evidence type="ECO:0000259" key="6">
    <source>
        <dbReference type="PROSITE" id="PS51736"/>
    </source>
</evidence>
<accession>A0ABS3M3T3</accession>
<feature type="active site" description="O-(5'-phospho-DNA)-serine intermediate" evidence="5">
    <location>
        <position position="10"/>
    </location>
</feature>
<evidence type="ECO:0000256" key="1">
    <source>
        <dbReference type="ARBA" id="ARBA00009913"/>
    </source>
</evidence>
<evidence type="ECO:0000313" key="8">
    <source>
        <dbReference type="Proteomes" id="UP000664265"/>
    </source>
</evidence>
<dbReference type="Gene3D" id="3.40.50.1390">
    <property type="entry name" value="Resolvase, N-terminal catalytic domain"/>
    <property type="match status" value="1"/>
</dbReference>
<dbReference type="Pfam" id="PF02796">
    <property type="entry name" value="HTH_7"/>
    <property type="match status" value="1"/>
</dbReference>
<dbReference type="InterPro" id="IPR006118">
    <property type="entry name" value="Recombinase_CS"/>
</dbReference>
<dbReference type="InterPro" id="IPR050639">
    <property type="entry name" value="SSR_resolvase"/>
</dbReference>
<keyword evidence="3" id="KW-0238">DNA-binding</keyword>
<dbReference type="InterPro" id="IPR006119">
    <property type="entry name" value="Resolv_N"/>
</dbReference>
<gene>
    <name evidence="7" type="ORF">JHU38_03415</name>
</gene>
<comment type="caution">
    <text evidence="7">The sequence shown here is derived from an EMBL/GenBank/DDBJ whole genome shotgun (WGS) entry which is preliminary data.</text>
</comment>
<dbReference type="CDD" id="cd03768">
    <property type="entry name" value="SR_ResInv"/>
    <property type="match status" value="1"/>
</dbReference>
<dbReference type="InterPro" id="IPR036162">
    <property type="entry name" value="Resolvase-like_N_sf"/>
</dbReference>
<dbReference type="PANTHER" id="PTHR30461:SF2">
    <property type="entry name" value="SERINE RECOMBINASE PINE-RELATED"/>
    <property type="match status" value="1"/>
</dbReference>
<keyword evidence="8" id="KW-1185">Reference proteome</keyword>
<evidence type="ECO:0000313" key="7">
    <source>
        <dbReference type="EMBL" id="MBO1362835.1"/>
    </source>
</evidence>
<comment type="similarity">
    <text evidence="1">Belongs to the site-specific recombinase resolvase family.</text>
</comment>
<dbReference type="PROSITE" id="PS00397">
    <property type="entry name" value="RECOMBINASES_1"/>
    <property type="match status" value="1"/>
</dbReference>
<dbReference type="Pfam" id="PF00239">
    <property type="entry name" value="Resolvase"/>
    <property type="match status" value="1"/>
</dbReference>
<evidence type="ECO:0000256" key="2">
    <source>
        <dbReference type="ARBA" id="ARBA00022908"/>
    </source>
</evidence>
<dbReference type="SMART" id="SM00857">
    <property type="entry name" value="Resolvase"/>
    <property type="match status" value="1"/>
</dbReference>
<organism evidence="7 8">
    <name type="scientific">Prevotella illustrans</name>
    <dbReference type="NCBI Taxonomy" id="2800387"/>
    <lineage>
        <taxon>Bacteria</taxon>
        <taxon>Pseudomonadati</taxon>
        <taxon>Bacteroidota</taxon>
        <taxon>Bacteroidia</taxon>
        <taxon>Bacteroidales</taxon>
        <taxon>Prevotellaceae</taxon>
        <taxon>Prevotella</taxon>
    </lineage>
</organism>